<name>A0ABP0EHE7_9ASCO</name>
<evidence type="ECO:0000256" key="4">
    <source>
        <dbReference type="ARBA" id="ARBA00022946"/>
    </source>
</evidence>
<accession>A0ABP0EHE7</accession>
<proteinExistence type="inferred from homology"/>
<evidence type="ECO:0000256" key="1">
    <source>
        <dbReference type="ARBA" id="ARBA00004173"/>
    </source>
</evidence>
<dbReference type="Gene3D" id="3.30.200.20">
    <property type="entry name" value="Phosphorylase Kinase, domain 1"/>
    <property type="match status" value="1"/>
</dbReference>
<evidence type="ECO:0000259" key="8">
    <source>
        <dbReference type="Pfam" id="PF01636"/>
    </source>
</evidence>
<dbReference type="EMBL" id="OZ004257">
    <property type="protein sequence ID" value="CAK7908444.1"/>
    <property type="molecule type" value="Genomic_DNA"/>
</dbReference>
<evidence type="ECO:0000256" key="3">
    <source>
        <dbReference type="ARBA" id="ARBA00016197"/>
    </source>
</evidence>
<keyword evidence="4" id="KW-0809">Transit peptide</keyword>
<organism evidence="9 10">
    <name type="scientific">[Candida] anglica</name>
    <dbReference type="NCBI Taxonomy" id="148631"/>
    <lineage>
        <taxon>Eukaryota</taxon>
        <taxon>Fungi</taxon>
        <taxon>Dikarya</taxon>
        <taxon>Ascomycota</taxon>
        <taxon>Saccharomycotina</taxon>
        <taxon>Pichiomycetes</taxon>
        <taxon>Debaryomycetaceae</taxon>
        <taxon>Kurtzmaniella</taxon>
    </lineage>
</organism>
<dbReference type="PANTHER" id="PTHR36091:SF1">
    <property type="entry name" value="ALTERED INHERITANCE OF MITOCHONDRIA PROTEIN 9, MITOCHONDRIAL"/>
    <property type="match status" value="1"/>
</dbReference>
<dbReference type="PANTHER" id="PTHR36091">
    <property type="entry name" value="ALTERED INHERITANCE OF MITOCHONDRIA PROTEIN 9, MITOCHONDRIAL"/>
    <property type="match status" value="1"/>
</dbReference>
<protein>
    <recommendedName>
        <fullName evidence="3">Altered inheritance of mitochondria protein 9, mitochondrial</fullName>
    </recommendedName>
    <alternativeName>
        <fullName evidence="6">Found in mitochondrial proteome protein 29</fullName>
    </alternativeName>
</protein>
<comment type="similarity">
    <text evidence="2">Belongs to the AIM9 family.</text>
</comment>
<evidence type="ECO:0000256" key="2">
    <source>
        <dbReference type="ARBA" id="ARBA00005543"/>
    </source>
</evidence>
<dbReference type="InterPro" id="IPR011009">
    <property type="entry name" value="Kinase-like_dom_sf"/>
</dbReference>
<evidence type="ECO:0000313" key="10">
    <source>
        <dbReference type="Proteomes" id="UP001497600"/>
    </source>
</evidence>
<dbReference type="Proteomes" id="UP001497600">
    <property type="component" value="Chromosome E"/>
</dbReference>
<evidence type="ECO:0000256" key="6">
    <source>
        <dbReference type="ARBA" id="ARBA00031849"/>
    </source>
</evidence>
<feature type="domain" description="Aminoglycoside phosphotransferase" evidence="8">
    <location>
        <begin position="148"/>
        <end position="264"/>
    </location>
</feature>
<gene>
    <name evidence="9" type="ORF">CAAN4_E10286</name>
</gene>
<evidence type="ECO:0000256" key="5">
    <source>
        <dbReference type="ARBA" id="ARBA00023128"/>
    </source>
</evidence>
<evidence type="ECO:0000313" key="9">
    <source>
        <dbReference type="EMBL" id="CAK7908444.1"/>
    </source>
</evidence>
<keyword evidence="10" id="KW-1185">Reference proteome</keyword>
<reference evidence="9 10" key="1">
    <citation type="submission" date="2024-01" db="EMBL/GenBank/DDBJ databases">
        <authorList>
            <consortium name="Genoscope - CEA"/>
            <person name="William W."/>
        </authorList>
    </citation>
    <scope>NUCLEOTIDE SEQUENCE [LARGE SCALE GENOMIC DNA]</scope>
    <source>
        <strain evidence="9 10">29B2s-10</strain>
    </source>
</reference>
<dbReference type="InterPro" id="IPR051035">
    <property type="entry name" value="Mito_inheritance_9"/>
</dbReference>
<dbReference type="SUPFAM" id="SSF56112">
    <property type="entry name" value="Protein kinase-like (PK-like)"/>
    <property type="match status" value="1"/>
</dbReference>
<evidence type="ECO:0000256" key="7">
    <source>
        <dbReference type="SAM" id="MobiDB-lite"/>
    </source>
</evidence>
<feature type="region of interest" description="Disordered" evidence="7">
    <location>
        <begin position="625"/>
        <end position="651"/>
    </location>
</feature>
<dbReference type="Pfam" id="PF01636">
    <property type="entry name" value="APH"/>
    <property type="match status" value="1"/>
</dbReference>
<sequence>MLRSVGRQASRLRGCRIAQTGAIARVSAQRFQSSKLNTTPTEIYTKISDSTDPQRNAFFQYTWGSWMKNDAVERKRRETRFSIEGVSTVLEDLAKLAGESKNLDKNGTPVLKAPTELNDGTTVLTNNLVSDLIGDVSNNQSLLIKSIASIHEGKHNRIYKITLSTGKDLVLRIPYPLEQQYTTSLVVKSEVATLDFLNLKLGLNVPKVVAYGYDRDNALKSPFILMEYVEGDLLMKQWDPLVQEGSEAGEAQSKLKSVLDPVADFQEKLLSITFNQFGSLYFAKDIEQAPSSPYEGETNPLLQNRWKIGPTTERIYHKGKYQLTKKHLTPHLGPWDKSKPLELISSVAGVQLESLRHRLSLSEAGSSNVIENVELLKSQIATYEHLQTISQKLLNPVSKSISNVEELFKPRLFAPDLDPLNVIISSKTGKPVFVDFENTSIKPFILSSHPPFVAYQGAKVYDLEEDIPGFAEMDEVEKQQYQFMHYKTRNERLWEVGLNERRHDLIAVASPHIKVLKSAYLQALDSKSDKDYLYVEGAIVQLQAMWDAYVANGLVNTEESEFPIKYTAEYLDQHQQELEDFQLEAVSTPFAATGGWVPQDMFVTLKEQGIIVEDENGNFKIETEKALEQDEEEKKQFEEAEKQEEEAKKQN</sequence>
<comment type="subcellular location">
    <subcellularLocation>
        <location evidence="1">Mitochondrion</location>
    </subcellularLocation>
</comment>
<dbReference type="InterPro" id="IPR002575">
    <property type="entry name" value="Aminoglycoside_PTrfase"/>
</dbReference>
<keyword evidence="5" id="KW-0496">Mitochondrion</keyword>